<dbReference type="AlphaFoldDB" id="A0A5N5WUL7"/>
<gene>
    <name evidence="1" type="ORF">BDV29DRAFT_178154</name>
</gene>
<reference evidence="1 2" key="1">
    <citation type="submission" date="2019-04" db="EMBL/GenBank/DDBJ databases">
        <title>Friends and foes A comparative genomics study of 23 Aspergillus species from section Flavi.</title>
        <authorList>
            <consortium name="DOE Joint Genome Institute"/>
            <person name="Kjaerbolling I."/>
            <person name="Vesth T."/>
            <person name="Frisvad J.C."/>
            <person name="Nybo J.L."/>
            <person name="Theobald S."/>
            <person name="Kildgaard S."/>
            <person name="Isbrandt T."/>
            <person name="Kuo A."/>
            <person name="Sato A."/>
            <person name="Lyhne E.K."/>
            <person name="Kogle M.E."/>
            <person name="Wiebenga A."/>
            <person name="Kun R.S."/>
            <person name="Lubbers R.J."/>
            <person name="Makela M.R."/>
            <person name="Barry K."/>
            <person name="Chovatia M."/>
            <person name="Clum A."/>
            <person name="Daum C."/>
            <person name="Haridas S."/>
            <person name="He G."/>
            <person name="LaButti K."/>
            <person name="Lipzen A."/>
            <person name="Mondo S."/>
            <person name="Riley R."/>
            <person name="Salamov A."/>
            <person name="Simmons B.A."/>
            <person name="Magnuson J.K."/>
            <person name="Henrissat B."/>
            <person name="Mortensen U.H."/>
            <person name="Larsen T.O."/>
            <person name="Devries R.P."/>
            <person name="Grigoriev I.V."/>
            <person name="Machida M."/>
            <person name="Baker S.E."/>
            <person name="Andersen M.R."/>
        </authorList>
    </citation>
    <scope>NUCLEOTIDE SEQUENCE [LARGE SCALE GENOMIC DNA]</scope>
    <source>
        <strain evidence="1 2">CBS 151.66</strain>
    </source>
</reference>
<accession>A0A5N5WUL7</accession>
<protein>
    <submittedName>
        <fullName evidence="1">Uncharacterized protein</fullName>
    </submittedName>
</protein>
<organism evidence="1 2">
    <name type="scientific">Aspergillus leporis</name>
    <dbReference type="NCBI Taxonomy" id="41062"/>
    <lineage>
        <taxon>Eukaryota</taxon>
        <taxon>Fungi</taxon>
        <taxon>Dikarya</taxon>
        <taxon>Ascomycota</taxon>
        <taxon>Pezizomycotina</taxon>
        <taxon>Eurotiomycetes</taxon>
        <taxon>Eurotiomycetidae</taxon>
        <taxon>Eurotiales</taxon>
        <taxon>Aspergillaceae</taxon>
        <taxon>Aspergillus</taxon>
        <taxon>Aspergillus subgen. Circumdati</taxon>
    </lineage>
</organism>
<proteinExistence type="predicted"/>
<evidence type="ECO:0000313" key="2">
    <source>
        <dbReference type="Proteomes" id="UP000326565"/>
    </source>
</evidence>
<dbReference type="Proteomes" id="UP000326565">
    <property type="component" value="Unassembled WGS sequence"/>
</dbReference>
<keyword evidence="2" id="KW-1185">Reference proteome</keyword>
<evidence type="ECO:0000313" key="1">
    <source>
        <dbReference type="EMBL" id="KAB8071999.1"/>
    </source>
</evidence>
<sequence length="72" mass="8467">MGESMRIFRLALTSLLRLYDPFFRSPIRRDEICNVDLAGLKSDGCLMHVTYMYVLYHIPVPTSFSDFRQQPH</sequence>
<name>A0A5N5WUL7_9EURO</name>
<feature type="non-terminal residue" evidence="1">
    <location>
        <position position="72"/>
    </location>
</feature>
<dbReference type="EMBL" id="ML732257">
    <property type="protein sequence ID" value="KAB8071999.1"/>
    <property type="molecule type" value="Genomic_DNA"/>
</dbReference>